<feature type="region of interest" description="Disordered" evidence="1">
    <location>
        <begin position="176"/>
        <end position="200"/>
    </location>
</feature>
<feature type="compositionally biased region" description="Basic and acidic residues" evidence="1">
    <location>
        <begin position="328"/>
        <end position="345"/>
    </location>
</feature>
<keyword evidence="2" id="KW-1133">Transmembrane helix</keyword>
<dbReference type="EMBL" id="JAPCWZ010000009">
    <property type="protein sequence ID" value="KAK8851426.1"/>
    <property type="molecule type" value="Genomic_DNA"/>
</dbReference>
<organism evidence="3 4">
    <name type="scientific">Apiospora arundinis</name>
    <dbReference type="NCBI Taxonomy" id="335852"/>
    <lineage>
        <taxon>Eukaryota</taxon>
        <taxon>Fungi</taxon>
        <taxon>Dikarya</taxon>
        <taxon>Ascomycota</taxon>
        <taxon>Pezizomycotina</taxon>
        <taxon>Sordariomycetes</taxon>
        <taxon>Xylariomycetidae</taxon>
        <taxon>Amphisphaeriales</taxon>
        <taxon>Apiosporaceae</taxon>
        <taxon>Apiospora</taxon>
    </lineage>
</organism>
<feature type="compositionally biased region" description="Low complexity" evidence="1">
    <location>
        <begin position="176"/>
        <end position="185"/>
    </location>
</feature>
<evidence type="ECO:0000256" key="1">
    <source>
        <dbReference type="SAM" id="MobiDB-lite"/>
    </source>
</evidence>
<feature type="region of interest" description="Disordered" evidence="1">
    <location>
        <begin position="239"/>
        <end position="271"/>
    </location>
</feature>
<gene>
    <name evidence="3" type="ORF">PGQ11_013905</name>
</gene>
<dbReference type="Proteomes" id="UP001390339">
    <property type="component" value="Unassembled WGS sequence"/>
</dbReference>
<feature type="region of interest" description="Disordered" evidence="1">
    <location>
        <begin position="284"/>
        <end position="355"/>
    </location>
</feature>
<evidence type="ECO:0000313" key="4">
    <source>
        <dbReference type="Proteomes" id="UP001390339"/>
    </source>
</evidence>
<keyword evidence="2" id="KW-0472">Membrane</keyword>
<accession>A0ABR2HQR4</accession>
<feature type="compositionally biased region" description="Polar residues" evidence="1">
    <location>
        <begin position="261"/>
        <end position="270"/>
    </location>
</feature>
<evidence type="ECO:0000313" key="3">
    <source>
        <dbReference type="EMBL" id="KAK8851426.1"/>
    </source>
</evidence>
<feature type="transmembrane region" description="Helical" evidence="2">
    <location>
        <begin position="209"/>
        <end position="233"/>
    </location>
</feature>
<sequence>MELLRNLIKPKAVAAVRLSSRQWGPPGGGRPPCARNCYAAYVTSNNTGKVPALCTPDGPFLTEYTGCVACCEEQSHNGNGNGGGGWGGGPPPWVSWGHPPGNNPTANASLPPYLNPSFGQYLGYCNVSDVLVTYTVTATTSAAGGGGAAMSIAQSVFTTDVKLPSDFTAALQTSPTATVATAPSPNGGVPNPTSTPLNAVSSASEDRSWIAGPIVGAVLGTALVILSIAFVLYRRKKKRRATDAEGLENGGPDTGPEVQNHEYQQSSQWKNELEAQQIEKAQLHSDSMVPRATPHELEGEGGASPEEPDVERTYAELPGHGDANTLATHRDRLPHELAGGDKERLGVIGNRSELP</sequence>
<keyword evidence="2" id="KW-0812">Transmembrane</keyword>
<evidence type="ECO:0000256" key="2">
    <source>
        <dbReference type="SAM" id="Phobius"/>
    </source>
</evidence>
<keyword evidence="4" id="KW-1185">Reference proteome</keyword>
<name>A0ABR2HQR4_9PEZI</name>
<feature type="compositionally biased region" description="Polar residues" evidence="1">
    <location>
        <begin position="191"/>
        <end position="200"/>
    </location>
</feature>
<comment type="caution">
    <text evidence="3">The sequence shown here is derived from an EMBL/GenBank/DDBJ whole genome shotgun (WGS) entry which is preliminary data.</text>
</comment>
<proteinExistence type="predicted"/>
<protein>
    <submittedName>
        <fullName evidence="3">Glycoprotein X</fullName>
    </submittedName>
</protein>
<reference evidence="3 4" key="1">
    <citation type="journal article" date="2024" name="IMA Fungus">
        <title>Apiospora arundinis, a panoply of carbohydrate-active enzymes and secondary metabolites.</title>
        <authorList>
            <person name="Sorensen T."/>
            <person name="Petersen C."/>
            <person name="Muurmann A.T."/>
            <person name="Christiansen J.V."/>
            <person name="Brundto M.L."/>
            <person name="Overgaard C.K."/>
            <person name="Boysen A.T."/>
            <person name="Wollenberg R.D."/>
            <person name="Larsen T.O."/>
            <person name="Sorensen J.L."/>
            <person name="Nielsen K.L."/>
            <person name="Sondergaard T.E."/>
        </authorList>
    </citation>
    <scope>NUCLEOTIDE SEQUENCE [LARGE SCALE GENOMIC DNA]</scope>
    <source>
        <strain evidence="3 4">AAU 773</strain>
    </source>
</reference>